<feature type="transmembrane region" description="Helical" evidence="1">
    <location>
        <begin position="21"/>
        <end position="46"/>
    </location>
</feature>
<dbReference type="GeneID" id="2902313"/>
<dbReference type="EMBL" id="CR382137">
    <property type="protein sequence ID" value="CAG88591.1"/>
    <property type="molecule type" value="Genomic_DNA"/>
</dbReference>
<keyword evidence="1" id="KW-0472">Membrane</keyword>
<proteinExistence type="predicted"/>
<dbReference type="InParanoid" id="Q6BNB3"/>
<protein>
    <submittedName>
        <fullName evidence="2">DEHA2E23188p</fullName>
    </submittedName>
</protein>
<evidence type="ECO:0000313" key="3">
    <source>
        <dbReference type="Proteomes" id="UP000000599"/>
    </source>
</evidence>
<dbReference type="Proteomes" id="UP000000599">
    <property type="component" value="Chromosome E"/>
</dbReference>
<gene>
    <name evidence="2" type="ordered locus">DEHA2E23188g</name>
</gene>
<accession>Q6BNB3</accession>
<keyword evidence="1" id="KW-1133">Transmembrane helix</keyword>
<keyword evidence="1" id="KW-0812">Transmembrane</keyword>
<dbReference type="KEGG" id="dha:DEHA2E23188g"/>
<evidence type="ECO:0000313" key="2">
    <source>
        <dbReference type="EMBL" id="CAG88591.1"/>
    </source>
</evidence>
<reference evidence="2 3" key="1">
    <citation type="journal article" date="2004" name="Nature">
        <title>Genome evolution in yeasts.</title>
        <authorList>
            <consortium name="Genolevures"/>
            <person name="Dujon B."/>
            <person name="Sherman D."/>
            <person name="Fischer G."/>
            <person name="Durrens P."/>
            <person name="Casaregola S."/>
            <person name="Lafontaine I."/>
            <person name="de Montigny J."/>
            <person name="Marck C."/>
            <person name="Neuveglise C."/>
            <person name="Talla E."/>
            <person name="Goffard N."/>
            <person name="Frangeul L."/>
            <person name="Aigle M."/>
            <person name="Anthouard V."/>
            <person name="Babour A."/>
            <person name="Barbe V."/>
            <person name="Barnay S."/>
            <person name="Blanchin S."/>
            <person name="Beckerich J.M."/>
            <person name="Beyne E."/>
            <person name="Bleykasten C."/>
            <person name="Boisrame A."/>
            <person name="Boyer J."/>
            <person name="Cattolico L."/>
            <person name="Confanioleri F."/>
            <person name="de Daruvar A."/>
            <person name="Despons L."/>
            <person name="Fabre E."/>
            <person name="Fairhead C."/>
            <person name="Ferry-Dumazet H."/>
            <person name="Groppi A."/>
            <person name="Hantraye F."/>
            <person name="Hennequin C."/>
            <person name="Jauniaux N."/>
            <person name="Joyet P."/>
            <person name="Kachouri R."/>
            <person name="Kerrest A."/>
            <person name="Koszul R."/>
            <person name="Lemaire M."/>
            <person name="Lesur I."/>
            <person name="Ma L."/>
            <person name="Muller H."/>
            <person name="Nicaud J.M."/>
            <person name="Nikolski M."/>
            <person name="Oztas S."/>
            <person name="Ozier-Kalogeropoulos O."/>
            <person name="Pellenz S."/>
            <person name="Potier S."/>
            <person name="Richard G.F."/>
            <person name="Straub M.L."/>
            <person name="Suleau A."/>
            <person name="Swennene D."/>
            <person name="Tekaia F."/>
            <person name="Wesolowski-Louvel M."/>
            <person name="Westhof E."/>
            <person name="Wirth B."/>
            <person name="Zeniou-Meyer M."/>
            <person name="Zivanovic I."/>
            <person name="Bolotin-Fukuhara M."/>
            <person name="Thierry A."/>
            <person name="Bouchier C."/>
            <person name="Caudron B."/>
            <person name="Scarpelli C."/>
            <person name="Gaillardin C."/>
            <person name="Weissenbach J."/>
            <person name="Wincker P."/>
            <person name="Souciet J.L."/>
        </authorList>
    </citation>
    <scope>NUCLEOTIDE SEQUENCE [LARGE SCALE GENOMIC DNA]</scope>
    <source>
        <strain evidence="3">ATCC 36239 / CBS 767 / BCRC 21394 / JCM 1990 / NBRC 0083 / IGC 2968</strain>
    </source>
</reference>
<keyword evidence="3" id="KW-1185">Reference proteome</keyword>
<feature type="transmembrane region" description="Helical" evidence="1">
    <location>
        <begin position="52"/>
        <end position="70"/>
    </location>
</feature>
<organism evidence="2 3">
    <name type="scientific">Debaryomyces hansenii (strain ATCC 36239 / CBS 767 / BCRC 21394 / JCM 1990 / NBRC 0083 / IGC 2968)</name>
    <name type="common">Yeast</name>
    <name type="synonym">Torulaspora hansenii</name>
    <dbReference type="NCBI Taxonomy" id="284592"/>
    <lineage>
        <taxon>Eukaryota</taxon>
        <taxon>Fungi</taxon>
        <taxon>Dikarya</taxon>
        <taxon>Ascomycota</taxon>
        <taxon>Saccharomycotina</taxon>
        <taxon>Pichiomycetes</taxon>
        <taxon>Debaryomycetaceae</taxon>
        <taxon>Debaryomyces</taxon>
    </lineage>
</organism>
<name>Q6BNB3_DEBHA</name>
<dbReference type="RefSeq" id="XP_460307.1">
    <property type="nucleotide sequence ID" value="XM_460307.1"/>
</dbReference>
<evidence type="ECO:0000256" key="1">
    <source>
        <dbReference type="SAM" id="Phobius"/>
    </source>
</evidence>
<sequence length="233" mass="27698">MSHSNIRKLRKYFKSFPQMMSCSFLSSFAWKVLGFYSIILVGVYFWWGSTGLFLGLLAEIFYSFLVNIGVKEKLFEEIIAEILIPEFIDKRPFREADHLKHEILQDIMHRVNDKVYVELGFKYEYTDTRRLLYQYNTLISDFEMKYLVHYKNKPVEDIRGWDKIMLIAKNIHDEDLNFAYENVVSLDLINKYSTKEPTIPTKFYKPGDIPVNVLDKNFRTKNGVSKEKHFDIV</sequence>
<dbReference type="HOGENOM" id="CLU_103830_0_0_1"/>
<dbReference type="AlphaFoldDB" id="Q6BNB3"/>
<dbReference type="OrthoDB" id="4103527at2759"/>